<gene>
    <name evidence="3" type="ORF">DIT68_00690</name>
</gene>
<dbReference type="InterPro" id="IPR026444">
    <property type="entry name" value="Secre_tail"/>
</dbReference>
<evidence type="ECO:0000256" key="1">
    <source>
        <dbReference type="ARBA" id="ARBA00022729"/>
    </source>
</evidence>
<dbReference type="EMBL" id="QFRJ01000001">
    <property type="protein sequence ID" value="PWH86812.1"/>
    <property type="molecule type" value="Genomic_DNA"/>
</dbReference>
<name>A0A2U2XG90_9FLAO</name>
<keyword evidence="4" id="KW-1185">Reference proteome</keyword>
<dbReference type="NCBIfam" id="TIGR04183">
    <property type="entry name" value="Por_Secre_tail"/>
    <property type="match status" value="1"/>
</dbReference>
<evidence type="ECO:0000313" key="4">
    <source>
        <dbReference type="Proteomes" id="UP000245370"/>
    </source>
</evidence>
<dbReference type="Pfam" id="PF18962">
    <property type="entry name" value="Por_Secre_tail"/>
    <property type="match status" value="1"/>
</dbReference>
<sequence>MKNSMKLFLAFFVFGIISIYNLNAQVRLTHSNSLVPSQGISIACGAGYTDDNRYYRVFDLTNDFNINAPFRIDSVEFAIELLEFAPVGGYPVTVRLYSVDTGVFPSGTTTVLDSTVVNLYDQSLTLVAFPLQVFAAANDVIVMEVDVPSGLATNTRFYHGAIAGGEPSPSYIASDGCGLSAPVDLSDIGFPNLHYIMSLKQGMCATSDRPVITSSTSDVCFGETLSLNIAGNLNDAAYWAVYADSCGGDLLGTTNTSSFVLPANDTNTKYYVRGEGNCYGVGACVSISINRIPELLGSFNSAICTGQSLVINGTTYNASNLSGTEVFTNVGSYGCDSTVAVNLTLSSASVSTGTDIQVACDSYTWIDGNTYTSSNNSATHTLVNAAGCDSLVTLDLTINYSNTGTDVQIACDSYTWIDGNTYTSSNNSATHTLVNAAGCDSLVTLDLTINYSNTGTDTQIACDSYTWIDGNTYTSSNNSATHTLVNAAGCDSLVTLDLTINYSNTGTDVQVACDSYTWIDGNTYTSSNNVATHTLTNVAGCDSIVALDLTINNSTTGTDIQVACDSYTWIDGNTYTSSNNSATHTLVNAAGCDSLVTLDLTINYSNTGTDVQVGCDSYTWIDGNTYTASNNSATHTLVNAAGCDSIVTLDLTIGEFNYAGLDTSVVICLNQAIDLADLISPDAQLGGVFLTPAGDQISGSVIISNAENVYDYTYEVSSEVCPTSSATISITVDAGCDTLSVNEEALFDISVFPNPTSSILTILNPSNEASLKVEMLDMKGRVVLIENSALNNASKVTLAIDKLETGVYTLRIYNAHSKKVFKIVKR</sequence>
<feature type="domain" description="Secretion system C-terminal sorting" evidence="2">
    <location>
        <begin position="751"/>
        <end position="823"/>
    </location>
</feature>
<dbReference type="Proteomes" id="UP000245370">
    <property type="component" value="Unassembled WGS sequence"/>
</dbReference>
<keyword evidence="1" id="KW-0732">Signal</keyword>
<dbReference type="AlphaFoldDB" id="A0A2U2XG90"/>
<reference evidence="3 4" key="2">
    <citation type="submission" date="2018-05" db="EMBL/GenBank/DDBJ databases">
        <authorList>
            <person name="Lanie J.A."/>
            <person name="Ng W.-L."/>
            <person name="Kazmierczak K.M."/>
            <person name="Andrzejewski T.M."/>
            <person name="Davidsen T.M."/>
            <person name="Wayne K.J."/>
            <person name="Tettelin H."/>
            <person name="Glass J.I."/>
            <person name="Rusch D."/>
            <person name="Podicherti R."/>
            <person name="Tsui H.-C.T."/>
            <person name="Winkler M.E."/>
        </authorList>
    </citation>
    <scope>NUCLEOTIDE SEQUENCE [LARGE SCALE GENOMIC DNA]</scope>
    <source>
        <strain evidence="3 4">C305</strain>
    </source>
</reference>
<comment type="caution">
    <text evidence="3">The sequence shown here is derived from an EMBL/GenBank/DDBJ whole genome shotgun (WGS) entry which is preliminary data.</text>
</comment>
<organism evidence="3 4">
    <name type="scientific">Brumimicrobium oceani</name>
    <dbReference type="NCBI Taxonomy" id="2100725"/>
    <lineage>
        <taxon>Bacteria</taxon>
        <taxon>Pseudomonadati</taxon>
        <taxon>Bacteroidota</taxon>
        <taxon>Flavobacteriia</taxon>
        <taxon>Flavobacteriales</taxon>
        <taxon>Crocinitomicaceae</taxon>
        <taxon>Brumimicrobium</taxon>
    </lineage>
</organism>
<protein>
    <recommendedName>
        <fullName evidence="2">Secretion system C-terminal sorting domain-containing protein</fullName>
    </recommendedName>
</protein>
<evidence type="ECO:0000313" key="3">
    <source>
        <dbReference type="EMBL" id="PWH86812.1"/>
    </source>
</evidence>
<evidence type="ECO:0000259" key="2">
    <source>
        <dbReference type="Pfam" id="PF18962"/>
    </source>
</evidence>
<accession>A0A2U2XG90</accession>
<reference evidence="3 4" key="1">
    <citation type="submission" date="2018-05" db="EMBL/GenBank/DDBJ databases">
        <title>Brumimicrobium oceani sp. nov., isolated from coastal sediment.</title>
        <authorList>
            <person name="Kou Y."/>
        </authorList>
    </citation>
    <scope>NUCLEOTIDE SEQUENCE [LARGE SCALE GENOMIC DNA]</scope>
    <source>
        <strain evidence="3 4">C305</strain>
    </source>
</reference>
<proteinExistence type="predicted"/>